<dbReference type="PANTHER" id="PTHR43096:SF52">
    <property type="entry name" value="DNAJ HOMOLOG 1, MITOCHONDRIAL-RELATED"/>
    <property type="match status" value="1"/>
</dbReference>
<evidence type="ECO:0000313" key="4">
    <source>
        <dbReference type="EMBL" id="MCC3145721.1"/>
    </source>
</evidence>
<dbReference type="Gene3D" id="1.10.287.110">
    <property type="entry name" value="DnaJ domain"/>
    <property type="match status" value="1"/>
</dbReference>
<keyword evidence="5" id="KW-1185">Reference proteome</keyword>
<dbReference type="GO" id="GO:0005737">
    <property type="term" value="C:cytoplasm"/>
    <property type="evidence" value="ECO:0007669"/>
    <property type="project" value="TreeGrafter"/>
</dbReference>
<evidence type="ECO:0000313" key="5">
    <source>
        <dbReference type="Proteomes" id="UP001199296"/>
    </source>
</evidence>
<evidence type="ECO:0000256" key="1">
    <source>
        <dbReference type="ARBA" id="ARBA00022705"/>
    </source>
</evidence>
<comment type="caution">
    <text evidence="4">The sequence shown here is derived from an EMBL/GenBank/DDBJ whole genome shotgun (WGS) entry which is preliminary data.</text>
</comment>
<dbReference type="InterPro" id="IPR036869">
    <property type="entry name" value="J_dom_sf"/>
</dbReference>
<keyword evidence="1" id="KW-0235">DNA replication</keyword>
<dbReference type="Pfam" id="PF00226">
    <property type="entry name" value="DnaJ"/>
    <property type="match status" value="1"/>
</dbReference>
<protein>
    <submittedName>
        <fullName evidence="4">DnaJ domain-containing protein</fullName>
    </submittedName>
</protein>
<reference evidence="4 5" key="1">
    <citation type="submission" date="2021-10" db="EMBL/GenBank/DDBJ databases">
        <authorList>
            <person name="Grouzdev D.S."/>
            <person name="Pantiukh K.S."/>
            <person name="Krutkina M.S."/>
        </authorList>
    </citation>
    <scope>NUCLEOTIDE SEQUENCE [LARGE SCALE GENOMIC DNA]</scope>
    <source>
        <strain evidence="4 5">Z-7514</strain>
    </source>
</reference>
<dbReference type="Proteomes" id="UP001199296">
    <property type="component" value="Unassembled WGS sequence"/>
</dbReference>
<feature type="domain" description="J" evidence="3">
    <location>
        <begin position="13"/>
        <end position="79"/>
    </location>
</feature>
<dbReference type="SMART" id="SM00271">
    <property type="entry name" value="DnaJ"/>
    <property type="match status" value="1"/>
</dbReference>
<dbReference type="GO" id="GO:0006260">
    <property type="term" value="P:DNA replication"/>
    <property type="evidence" value="ECO:0007669"/>
    <property type="project" value="UniProtKB-KW"/>
</dbReference>
<keyword evidence="2" id="KW-0143">Chaperone</keyword>
<proteinExistence type="predicted"/>
<dbReference type="PROSITE" id="PS50076">
    <property type="entry name" value="DNAJ_2"/>
    <property type="match status" value="1"/>
</dbReference>
<name>A0AAW4X1L6_9FIRM</name>
<dbReference type="PRINTS" id="PR00625">
    <property type="entry name" value="JDOMAIN"/>
</dbReference>
<gene>
    <name evidence="4" type="ORF">LJ207_10335</name>
</gene>
<dbReference type="GO" id="GO:0042026">
    <property type="term" value="P:protein refolding"/>
    <property type="evidence" value="ECO:0007669"/>
    <property type="project" value="TreeGrafter"/>
</dbReference>
<dbReference type="InterPro" id="IPR001623">
    <property type="entry name" value="DnaJ_domain"/>
</dbReference>
<dbReference type="RefSeq" id="WP_229346421.1">
    <property type="nucleotide sequence ID" value="NZ_JAJFAT010000016.1"/>
</dbReference>
<dbReference type="AlphaFoldDB" id="A0AAW4X1L6"/>
<dbReference type="CDD" id="cd06257">
    <property type="entry name" value="DnaJ"/>
    <property type="match status" value="1"/>
</dbReference>
<accession>A0AAW4X1L6</accession>
<evidence type="ECO:0000259" key="3">
    <source>
        <dbReference type="PROSITE" id="PS50076"/>
    </source>
</evidence>
<dbReference type="GO" id="GO:0051082">
    <property type="term" value="F:unfolded protein binding"/>
    <property type="evidence" value="ECO:0007669"/>
    <property type="project" value="TreeGrafter"/>
</dbReference>
<dbReference type="PANTHER" id="PTHR43096">
    <property type="entry name" value="DNAJ HOMOLOG 1, MITOCHONDRIAL-RELATED"/>
    <property type="match status" value="1"/>
</dbReference>
<sequence>MHDDQLTPENIIKAAEILKLKNKESLLDIKNKYRSLAKKWHPDSCKEKQKDCEEKIREISWAYNIIKNYCQNYLYDFKKGEIIDNLPRDIQAQEKLKRQFKKGSLWS</sequence>
<organism evidence="4 5">
    <name type="scientific">Halanaerobium polyolivorans</name>
    <dbReference type="NCBI Taxonomy" id="2886943"/>
    <lineage>
        <taxon>Bacteria</taxon>
        <taxon>Bacillati</taxon>
        <taxon>Bacillota</taxon>
        <taxon>Clostridia</taxon>
        <taxon>Halanaerobiales</taxon>
        <taxon>Halanaerobiaceae</taxon>
        <taxon>Halanaerobium</taxon>
    </lineage>
</organism>
<dbReference type="SUPFAM" id="SSF46565">
    <property type="entry name" value="Chaperone J-domain"/>
    <property type="match status" value="1"/>
</dbReference>
<evidence type="ECO:0000256" key="2">
    <source>
        <dbReference type="ARBA" id="ARBA00023186"/>
    </source>
</evidence>
<dbReference type="EMBL" id="JAJFAT010000016">
    <property type="protein sequence ID" value="MCC3145721.1"/>
    <property type="molecule type" value="Genomic_DNA"/>
</dbReference>